<dbReference type="Proteomes" id="UP000294506">
    <property type="component" value="Unassembled WGS sequence"/>
</dbReference>
<accession>A0A4R7G7C9</accession>
<keyword evidence="3" id="KW-1003">Cell membrane</keyword>
<sequence length="91" mass="9309">MGIIAWLVLGLIAGAIARAILPGSQPGGWIASLITGVLGALVGGFIASAVFGVNVNDSFFDLPTWLFAIGGGVIVAFIWQAVTGRRGRKTV</sequence>
<reference evidence="8 9" key="1">
    <citation type="submission" date="2019-03" db="EMBL/GenBank/DDBJ databases">
        <title>Genomic Encyclopedia of Type Strains, Phase III (KMG-III): the genomes of soil and plant-associated and newly described type strains.</title>
        <authorList>
            <person name="Whitman W."/>
        </authorList>
    </citation>
    <scope>NUCLEOTIDE SEQUENCE [LARGE SCALE GENOMIC DNA]</scope>
    <source>
        <strain evidence="8 9">DSM 27373</strain>
    </source>
</reference>
<dbReference type="AlphaFoldDB" id="A0A4R7G7C9"/>
<comment type="caution">
    <text evidence="8">The sequence shown here is derived from an EMBL/GenBank/DDBJ whole genome shotgun (WGS) entry which is preliminary data.</text>
</comment>
<dbReference type="InterPro" id="IPR007341">
    <property type="entry name" value="Transgly_assoc"/>
</dbReference>
<evidence type="ECO:0000313" key="8">
    <source>
        <dbReference type="EMBL" id="TDS87317.1"/>
    </source>
</evidence>
<comment type="subcellular location">
    <subcellularLocation>
        <location evidence="1">Cell membrane</location>
        <topology evidence="1">Multi-pass membrane protein</topology>
    </subcellularLocation>
</comment>
<dbReference type="RefSeq" id="WP_036474282.1">
    <property type="nucleotide sequence ID" value="NZ_JBIMET010000003.1"/>
</dbReference>
<gene>
    <name evidence="8" type="ORF">EV640_10199</name>
</gene>
<keyword evidence="5 7" id="KW-1133">Transmembrane helix</keyword>
<proteinExistence type="inferred from homology"/>
<organism evidence="8 9">
    <name type="scientific">Nesterenkonia aurantiaca</name>
    <dbReference type="NCBI Taxonomy" id="1436010"/>
    <lineage>
        <taxon>Bacteria</taxon>
        <taxon>Bacillati</taxon>
        <taxon>Actinomycetota</taxon>
        <taxon>Actinomycetes</taxon>
        <taxon>Micrococcales</taxon>
        <taxon>Micrococcaceae</taxon>
        <taxon>Nesterenkonia</taxon>
    </lineage>
</organism>
<evidence type="ECO:0000256" key="5">
    <source>
        <dbReference type="ARBA" id="ARBA00022989"/>
    </source>
</evidence>
<keyword evidence="4 7" id="KW-0812">Transmembrane</keyword>
<evidence type="ECO:0000313" key="9">
    <source>
        <dbReference type="Proteomes" id="UP000294506"/>
    </source>
</evidence>
<protein>
    <submittedName>
        <fullName evidence="8">Putative membrane protein YeaQ/YmgE (Transglycosylase-associated protein family)</fullName>
    </submittedName>
</protein>
<evidence type="ECO:0000256" key="3">
    <source>
        <dbReference type="ARBA" id="ARBA00022475"/>
    </source>
</evidence>
<dbReference type="PANTHER" id="PTHR33884:SF3">
    <property type="entry name" value="UPF0410 PROTEIN YMGE"/>
    <property type="match status" value="1"/>
</dbReference>
<keyword evidence="9" id="KW-1185">Reference proteome</keyword>
<evidence type="ECO:0000256" key="2">
    <source>
        <dbReference type="ARBA" id="ARBA00011006"/>
    </source>
</evidence>
<comment type="similarity">
    <text evidence="2">Belongs to the UPF0410 family.</text>
</comment>
<dbReference type="GO" id="GO:0005886">
    <property type="term" value="C:plasma membrane"/>
    <property type="evidence" value="ECO:0007669"/>
    <property type="project" value="UniProtKB-SubCell"/>
</dbReference>
<feature type="transmembrane region" description="Helical" evidence="7">
    <location>
        <begin position="65"/>
        <end position="82"/>
    </location>
</feature>
<dbReference type="PANTHER" id="PTHR33884">
    <property type="entry name" value="UPF0410 PROTEIN YMGE"/>
    <property type="match status" value="1"/>
</dbReference>
<name>A0A4R7G7C9_9MICC</name>
<evidence type="ECO:0000256" key="6">
    <source>
        <dbReference type="ARBA" id="ARBA00023136"/>
    </source>
</evidence>
<feature type="transmembrane region" description="Helical" evidence="7">
    <location>
        <begin position="29"/>
        <end position="53"/>
    </location>
</feature>
<evidence type="ECO:0000256" key="7">
    <source>
        <dbReference type="SAM" id="Phobius"/>
    </source>
</evidence>
<evidence type="ECO:0000256" key="4">
    <source>
        <dbReference type="ARBA" id="ARBA00022692"/>
    </source>
</evidence>
<evidence type="ECO:0000256" key="1">
    <source>
        <dbReference type="ARBA" id="ARBA00004651"/>
    </source>
</evidence>
<dbReference type="EMBL" id="SOAN01000001">
    <property type="protein sequence ID" value="TDS87317.1"/>
    <property type="molecule type" value="Genomic_DNA"/>
</dbReference>
<keyword evidence="6 7" id="KW-0472">Membrane</keyword>